<keyword evidence="3" id="KW-1185">Reference proteome</keyword>
<name>A0AAD4IU44_PERFH</name>
<reference evidence="2 3" key="1">
    <citation type="journal article" date="2021" name="Nat. Commun.">
        <title>Incipient diploidization of the medicinal plant Perilla within 10,000 years.</title>
        <authorList>
            <person name="Zhang Y."/>
            <person name="Shen Q."/>
            <person name="Leng L."/>
            <person name="Zhang D."/>
            <person name="Chen S."/>
            <person name="Shi Y."/>
            <person name="Ning Z."/>
            <person name="Chen S."/>
        </authorList>
    </citation>
    <scope>NUCLEOTIDE SEQUENCE [LARGE SCALE GENOMIC DNA]</scope>
    <source>
        <strain evidence="3">cv. PC099</strain>
    </source>
</reference>
<feature type="compositionally biased region" description="Acidic residues" evidence="1">
    <location>
        <begin position="1"/>
        <end position="15"/>
    </location>
</feature>
<feature type="region of interest" description="Disordered" evidence="1">
    <location>
        <begin position="1"/>
        <end position="24"/>
    </location>
</feature>
<dbReference type="AlphaFoldDB" id="A0AAD4IU44"/>
<comment type="caution">
    <text evidence="2">The sequence shown here is derived from an EMBL/GenBank/DDBJ whole genome shotgun (WGS) entry which is preliminary data.</text>
</comment>
<evidence type="ECO:0000313" key="3">
    <source>
        <dbReference type="Proteomes" id="UP001190926"/>
    </source>
</evidence>
<evidence type="ECO:0000313" key="2">
    <source>
        <dbReference type="EMBL" id="KAH6821250.1"/>
    </source>
</evidence>
<proteinExistence type="predicted"/>
<sequence>MDSDEEIPLDSEEESNSYNYSGDDVTTEAAAAAVEEEYCSHHSKKDYTVLKEEMIKQLQENDISEVSGVLSVSRGTTCTLLLRQSWKVSSIFEDWFSDEERLRKSIGISSKKISPKPENYCKIFMENVDIETMLSAACGHLFCSDC</sequence>
<gene>
    <name evidence="2" type="ORF">C2S53_017380</name>
</gene>
<protein>
    <submittedName>
        <fullName evidence="2">Uncharacterized protein</fullName>
    </submittedName>
</protein>
<dbReference type="Proteomes" id="UP001190926">
    <property type="component" value="Unassembled WGS sequence"/>
</dbReference>
<dbReference type="EMBL" id="SDAM02002215">
    <property type="protein sequence ID" value="KAH6821250.1"/>
    <property type="molecule type" value="Genomic_DNA"/>
</dbReference>
<organism evidence="2 3">
    <name type="scientific">Perilla frutescens var. hirtella</name>
    <name type="common">Perilla citriodora</name>
    <name type="synonym">Perilla setoyensis</name>
    <dbReference type="NCBI Taxonomy" id="608512"/>
    <lineage>
        <taxon>Eukaryota</taxon>
        <taxon>Viridiplantae</taxon>
        <taxon>Streptophyta</taxon>
        <taxon>Embryophyta</taxon>
        <taxon>Tracheophyta</taxon>
        <taxon>Spermatophyta</taxon>
        <taxon>Magnoliopsida</taxon>
        <taxon>eudicotyledons</taxon>
        <taxon>Gunneridae</taxon>
        <taxon>Pentapetalae</taxon>
        <taxon>asterids</taxon>
        <taxon>lamiids</taxon>
        <taxon>Lamiales</taxon>
        <taxon>Lamiaceae</taxon>
        <taxon>Nepetoideae</taxon>
        <taxon>Elsholtzieae</taxon>
        <taxon>Perilla</taxon>
    </lineage>
</organism>
<accession>A0AAD4IU44</accession>
<evidence type="ECO:0000256" key="1">
    <source>
        <dbReference type="SAM" id="MobiDB-lite"/>
    </source>
</evidence>